<feature type="transmembrane region" description="Helical" evidence="5">
    <location>
        <begin position="90"/>
        <end position="111"/>
    </location>
</feature>
<dbReference type="SUPFAM" id="SSF103473">
    <property type="entry name" value="MFS general substrate transporter"/>
    <property type="match status" value="1"/>
</dbReference>
<evidence type="ECO:0008006" key="8">
    <source>
        <dbReference type="Google" id="ProtNLM"/>
    </source>
</evidence>
<organism evidence="6 7">
    <name type="scientific">Aspergillus granulosus</name>
    <dbReference type="NCBI Taxonomy" id="176169"/>
    <lineage>
        <taxon>Eukaryota</taxon>
        <taxon>Fungi</taxon>
        <taxon>Dikarya</taxon>
        <taxon>Ascomycota</taxon>
        <taxon>Pezizomycotina</taxon>
        <taxon>Eurotiomycetes</taxon>
        <taxon>Eurotiomycetidae</taxon>
        <taxon>Eurotiales</taxon>
        <taxon>Aspergillaceae</taxon>
        <taxon>Aspergillus</taxon>
        <taxon>Aspergillus subgen. Nidulantes</taxon>
    </lineage>
</organism>
<sequence length="140" mass="15844">MLASYIVISGLAGSFANTGNGPTGNAVIPFLFIYYGFYDIAFAPLLVAYTCEIWQYNLRAKGLALRMNSTRVVLFVNTFTNPIILDAIAWRYYIVYCVLLVIITITVWFWYPETNGYTLEEIAVIFDGEREDDKITPVAL</sequence>
<comment type="subcellular location">
    <subcellularLocation>
        <location evidence="1">Membrane</location>
        <topology evidence="1">Multi-pass membrane protein</topology>
    </subcellularLocation>
</comment>
<name>A0ABR4I199_9EURO</name>
<gene>
    <name evidence="6" type="ORF">BJX63DRAFT_427519</name>
</gene>
<comment type="caution">
    <text evidence="6">The sequence shown here is derived from an EMBL/GenBank/DDBJ whole genome shotgun (WGS) entry which is preliminary data.</text>
</comment>
<evidence type="ECO:0000313" key="6">
    <source>
        <dbReference type="EMBL" id="KAL2821525.1"/>
    </source>
</evidence>
<keyword evidence="4 5" id="KW-0472">Membrane</keyword>
<proteinExistence type="predicted"/>
<feature type="transmembrane region" description="Helical" evidence="5">
    <location>
        <begin position="26"/>
        <end position="51"/>
    </location>
</feature>
<accession>A0ABR4I199</accession>
<dbReference type="PANTHER" id="PTHR48022">
    <property type="entry name" value="PLASTIDIC GLUCOSE TRANSPORTER 4"/>
    <property type="match status" value="1"/>
</dbReference>
<keyword evidence="2 5" id="KW-0812">Transmembrane</keyword>
<dbReference type="EMBL" id="JBFXLT010000004">
    <property type="protein sequence ID" value="KAL2821525.1"/>
    <property type="molecule type" value="Genomic_DNA"/>
</dbReference>
<keyword evidence="3 5" id="KW-1133">Transmembrane helix</keyword>
<evidence type="ECO:0000313" key="7">
    <source>
        <dbReference type="Proteomes" id="UP001610334"/>
    </source>
</evidence>
<dbReference type="Pfam" id="PF00083">
    <property type="entry name" value="Sugar_tr"/>
    <property type="match status" value="1"/>
</dbReference>
<evidence type="ECO:0000256" key="1">
    <source>
        <dbReference type="ARBA" id="ARBA00004141"/>
    </source>
</evidence>
<evidence type="ECO:0000256" key="5">
    <source>
        <dbReference type="SAM" id="Phobius"/>
    </source>
</evidence>
<evidence type="ECO:0000256" key="3">
    <source>
        <dbReference type="ARBA" id="ARBA00022989"/>
    </source>
</evidence>
<keyword evidence="7" id="KW-1185">Reference proteome</keyword>
<protein>
    <recommendedName>
        <fullName evidence="8">Major facilitator superfamily (MFS) profile domain-containing protein</fullName>
    </recommendedName>
</protein>
<dbReference type="PANTHER" id="PTHR48022:SF3">
    <property type="entry name" value="HEXOSE TRANSPORTER PROTEIN (AFU_ORTHOLOGUE AFUA_8G04480)-RELATED"/>
    <property type="match status" value="1"/>
</dbReference>
<reference evidence="6 7" key="1">
    <citation type="submission" date="2024-07" db="EMBL/GenBank/DDBJ databases">
        <title>Section-level genome sequencing and comparative genomics of Aspergillus sections Usti and Cavernicolus.</title>
        <authorList>
            <consortium name="Lawrence Berkeley National Laboratory"/>
            <person name="Nybo J.L."/>
            <person name="Vesth T.C."/>
            <person name="Theobald S."/>
            <person name="Frisvad J.C."/>
            <person name="Larsen T.O."/>
            <person name="Kjaerboelling I."/>
            <person name="Rothschild-Mancinelli K."/>
            <person name="Lyhne E.K."/>
            <person name="Kogle M.E."/>
            <person name="Barry K."/>
            <person name="Clum A."/>
            <person name="Na H."/>
            <person name="Ledsgaard L."/>
            <person name="Lin J."/>
            <person name="Lipzen A."/>
            <person name="Kuo A."/>
            <person name="Riley R."/>
            <person name="Mondo S."/>
            <person name="Labutti K."/>
            <person name="Haridas S."/>
            <person name="Pangalinan J."/>
            <person name="Salamov A.A."/>
            <person name="Simmons B.A."/>
            <person name="Magnuson J.K."/>
            <person name="Chen J."/>
            <person name="Drula E."/>
            <person name="Henrissat B."/>
            <person name="Wiebenga A."/>
            <person name="Lubbers R.J."/>
            <person name="Gomes A.C."/>
            <person name="Makela M.R."/>
            <person name="Stajich J."/>
            <person name="Grigoriev I.V."/>
            <person name="Mortensen U.H."/>
            <person name="De Vries R.P."/>
            <person name="Baker S.E."/>
            <person name="Andersen M.R."/>
        </authorList>
    </citation>
    <scope>NUCLEOTIDE SEQUENCE [LARGE SCALE GENOMIC DNA]</scope>
    <source>
        <strain evidence="6 7">CBS 588.65</strain>
    </source>
</reference>
<dbReference type="Gene3D" id="1.20.1250.20">
    <property type="entry name" value="MFS general substrate transporter like domains"/>
    <property type="match status" value="1"/>
</dbReference>
<dbReference type="InterPro" id="IPR005828">
    <property type="entry name" value="MFS_sugar_transport-like"/>
</dbReference>
<dbReference type="Proteomes" id="UP001610334">
    <property type="component" value="Unassembled WGS sequence"/>
</dbReference>
<evidence type="ECO:0000256" key="2">
    <source>
        <dbReference type="ARBA" id="ARBA00022692"/>
    </source>
</evidence>
<dbReference type="InterPro" id="IPR050360">
    <property type="entry name" value="MFS_Sugar_Transporters"/>
</dbReference>
<dbReference type="InterPro" id="IPR036259">
    <property type="entry name" value="MFS_trans_sf"/>
</dbReference>
<evidence type="ECO:0000256" key="4">
    <source>
        <dbReference type="ARBA" id="ARBA00023136"/>
    </source>
</evidence>